<gene>
    <name evidence="1" type="ORF">ACFQ1R_11555</name>
</gene>
<protein>
    <submittedName>
        <fullName evidence="1">Uncharacterized protein</fullName>
    </submittedName>
</protein>
<accession>A0ABW3JJR2</accession>
<evidence type="ECO:0000313" key="2">
    <source>
        <dbReference type="Proteomes" id="UP001597061"/>
    </source>
</evidence>
<name>A0ABW3JJR2_9FLAO</name>
<keyword evidence="2" id="KW-1185">Reference proteome</keyword>
<dbReference type="Proteomes" id="UP001597061">
    <property type="component" value="Unassembled WGS sequence"/>
</dbReference>
<sequence>MRIEFILTYNSKPQEMVEYPFVNPILKDKETLFQFATAQLSDEEKQELVKISSCVLIDDGNFEEPEWYQESNGKLWIENGVLS</sequence>
<reference evidence="2" key="1">
    <citation type="journal article" date="2019" name="Int. J. Syst. Evol. Microbiol.">
        <title>The Global Catalogue of Microorganisms (GCM) 10K type strain sequencing project: providing services to taxonomists for standard genome sequencing and annotation.</title>
        <authorList>
            <consortium name="The Broad Institute Genomics Platform"/>
            <consortium name="The Broad Institute Genome Sequencing Center for Infectious Disease"/>
            <person name="Wu L."/>
            <person name="Ma J."/>
        </authorList>
    </citation>
    <scope>NUCLEOTIDE SEQUENCE [LARGE SCALE GENOMIC DNA]</scope>
    <source>
        <strain evidence="2">CCUG 62414</strain>
    </source>
</reference>
<proteinExistence type="predicted"/>
<dbReference type="EMBL" id="JBHTJI010000007">
    <property type="protein sequence ID" value="MFD0990735.1"/>
    <property type="molecule type" value="Genomic_DNA"/>
</dbReference>
<organism evidence="1 2">
    <name type="scientific">Mariniflexile jejuense</name>
    <dbReference type="NCBI Taxonomy" id="1173582"/>
    <lineage>
        <taxon>Bacteria</taxon>
        <taxon>Pseudomonadati</taxon>
        <taxon>Bacteroidota</taxon>
        <taxon>Flavobacteriia</taxon>
        <taxon>Flavobacteriales</taxon>
        <taxon>Flavobacteriaceae</taxon>
        <taxon>Mariniflexile</taxon>
    </lineage>
</organism>
<evidence type="ECO:0000313" key="1">
    <source>
        <dbReference type="EMBL" id="MFD0990735.1"/>
    </source>
</evidence>
<comment type="caution">
    <text evidence="1">The sequence shown here is derived from an EMBL/GenBank/DDBJ whole genome shotgun (WGS) entry which is preliminary data.</text>
</comment>
<dbReference type="RefSeq" id="WP_379926378.1">
    <property type="nucleotide sequence ID" value="NZ_JBHTJI010000007.1"/>
</dbReference>